<feature type="compositionally biased region" description="Polar residues" evidence="6">
    <location>
        <begin position="102"/>
        <end position="116"/>
    </location>
</feature>
<dbReference type="AlphaFoldDB" id="A0A2L2YQP3"/>
<dbReference type="PANTHER" id="PTHR46927:SF3">
    <property type="entry name" value="THAP-TYPE DOMAIN-CONTAINING PROTEIN"/>
    <property type="match status" value="1"/>
</dbReference>
<dbReference type="SMART" id="SM00980">
    <property type="entry name" value="THAP"/>
    <property type="match status" value="1"/>
</dbReference>
<dbReference type="EMBL" id="IAAA01040127">
    <property type="protein sequence ID" value="LAA10399.1"/>
    <property type="molecule type" value="mRNA"/>
</dbReference>
<keyword evidence="1" id="KW-0479">Metal-binding</keyword>
<dbReference type="GO" id="GO:0008270">
    <property type="term" value="F:zinc ion binding"/>
    <property type="evidence" value="ECO:0007669"/>
    <property type="project" value="UniProtKB-KW"/>
</dbReference>
<keyword evidence="2 5" id="KW-0863">Zinc-finger</keyword>
<dbReference type="SUPFAM" id="SSF57716">
    <property type="entry name" value="Glucocorticoid receptor-like (DNA-binding domain)"/>
    <property type="match status" value="1"/>
</dbReference>
<name>A0A2L2YQP3_PARTP</name>
<dbReference type="GO" id="GO:0003677">
    <property type="term" value="F:DNA binding"/>
    <property type="evidence" value="ECO:0007669"/>
    <property type="project" value="UniProtKB-UniRule"/>
</dbReference>
<dbReference type="PROSITE" id="PS50950">
    <property type="entry name" value="ZF_THAP"/>
    <property type="match status" value="1"/>
</dbReference>
<accession>A0A2L2YQP3</accession>
<keyword evidence="4 5" id="KW-0238">DNA-binding</keyword>
<dbReference type="PANTHER" id="PTHR46927">
    <property type="entry name" value="AGAP005574-PA"/>
    <property type="match status" value="1"/>
</dbReference>
<dbReference type="Gene3D" id="6.20.210.20">
    <property type="entry name" value="THAP domain"/>
    <property type="match status" value="1"/>
</dbReference>
<dbReference type="InterPro" id="IPR038441">
    <property type="entry name" value="THAP_Znf_sf"/>
</dbReference>
<sequence>MPHNCCAYGCTNNSAKPECIEKGISFHRFPLEDKVIMRAWLVALKRQHFEPTVHSKLCSEHFTPDCFDYQNLWNSPQTKRKKIKKDAVPSLFKFKPNKRTRAPTSYTFGASVNSTQDDLDTGAEPTS</sequence>
<dbReference type="InterPro" id="IPR052224">
    <property type="entry name" value="THAP_domain_protein"/>
</dbReference>
<dbReference type="Pfam" id="PF05485">
    <property type="entry name" value="THAP"/>
    <property type="match status" value="1"/>
</dbReference>
<reference evidence="8" key="1">
    <citation type="journal article" date="2016" name="Mol. Ecol. Resour.">
        <title>Evaluation of the impact of RNA preservation methods of spiders for de novo transcriptome assembly.</title>
        <authorList>
            <person name="Kono N."/>
            <person name="Nakamura H."/>
            <person name="Ito Y."/>
            <person name="Tomita M."/>
            <person name="Arakawa K."/>
        </authorList>
    </citation>
    <scope>NUCLEOTIDE SEQUENCE</scope>
    <source>
        <tissue evidence="8">Whole body</tissue>
    </source>
</reference>
<evidence type="ECO:0000256" key="3">
    <source>
        <dbReference type="ARBA" id="ARBA00022833"/>
    </source>
</evidence>
<evidence type="ECO:0000313" key="8">
    <source>
        <dbReference type="EMBL" id="LAA10399.1"/>
    </source>
</evidence>
<keyword evidence="3" id="KW-0862">Zinc</keyword>
<organism evidence="8">
    <name type="scientific">Parasteatoda tepidariorum</name>
    <name type="common">Common house spider</name>
    <name type="synonym">Achaearanea tepidariorum</name>
    <dbReference type="NCBI Taxonomy" id="114398"/>
    <lineage>
        <taxon>Eukaryota</taxon>
        <taxon>Metazoa</taxon>
        <taxon>Ecdysozoa</taxon>
        <taxon>Arthropoda</taxon>
        <taxon>Chelicerata</taxon>
        <taxon>Arachnida</taxon>
        <taxon>Araneae</taxon>
        <taxon>Araneomorphae</taxon>
        <taxon>Entelegynae</taxon>
        <taxon>Araneoidea</taxon>
        <taxon>Theridiidae</taxon>
        <taxon>Parasteatoda</taxon>
    </lineage>
</organism>
<evidence type="ECO:0000256" key="4">
    <source>
        <dbReference type="ARBA" id="ARBA00023125"/>
    </source>
</evidence>
<protein>
    <submittedName>
        <fullName evidence="8">THAP domain-containing protein 3</fullName>
    </submittedName>
</protein>
<proteinExistence type="evidence at transcript level"/>
<evidence type="ECO:0000256" key="6">
    <source>
        <dbReference type="SAM" id="MobiDB-lite"/>
    </source>
</evidence>
<feature type="domain" description="THAP-type" evidence="7">
    <location>
        <begin position="1"/>
        <end position="92"/>
    </location>
</feature>
<feature type="region of interest" description="Disordered" evidence="6">
    <location>
        <begin position="100"/>
        <end position="127"/>
    </location>
</feature>
<dbReference type="SMART" id="SM00692">
    <property type="entry name" value="DM3"/>
    <property type="match status" value="1"/>
</dbReference>
<evidence type="ECO:0000256" key="2">
    <source>
        <dbReference type="ARBA" id="ARBA00022771"/>
    </source>
</evidence>
<dbReference type="OrthoDB" id="6435331at2759"/>
<evidence type="ECO:0000259" key="7">
    <source>
        <dbReference type="PROSITE" id="PS50950"/>
    </source>
</evidence>
<evidence type="ECO:0000256" key="5">
    <source>
        <dbReference type="PROSITE-ProRule" id="PRU00309"/>
    </source>
</evidence>
<evidence type="ECO:0000256" key="1">
    <source>
        <dbReference type="ARBA" id="ARBA00022723"/>
    </source>
</evidence>
<dbReference type="InterPro" id="IPR006612">
    <property type="entry name" value="THAP_Znf"/>
</dbReference>